<dbReference type="Proteomes" id="UP001238450">
    <property type="component" value="Unassembled WGS sequence"/>
</dbReference>
<dbReference type="Gene3D" id="2.60.40.2000">
    <property type="match status" value="1"/>
</dbReference>
<dbReference type="PIRSF" id="PIRSF011576">
    <property type="entry name" value="YabP"/>
    <property type="match status" value="1"/>
</dbReference>
<dbReference type="NCBIfam" id="TIGR02892">
    <property type="entry name" value="spore_yabP"/>
    <property type="match status" value="1"/>
</dbReference>
<evidence type="ECO:0000313" key="1">
    <source>
        <dbReference type="EMBL" id="MDQ0418275.1"/>
    </source>
</evidence>
<reference evidence="1 2" key="1">
    <citation type="submission" date="2023-07" db="EMBL/GenBank/DDBJ databases">
        <title>Genomic Encyclopedia of Type Strains, Phase IV (KMG-IV): sequencing the most valuable type-strain genomes for metagenomic binning, comparative biology and taxonomic classification.</title>
        <authorList>
            <person name="Goeker M."/>
        </authorList>
    </citation>
    <scope>NUCLEOTIDE SEQUENCE [LARGE SCALE GENOMIC DNA]</scope>
    <source>
        <strain evidence="1 2">DSM 46876</strain>
    </source>
</reference>
<dbReference type="GO" id="GO:0030435">
    <property type="term" value="P:sporulation resulting in formation of a cellular spore"/>
    <property type="evidence" value="ECO:0007669"/>
    <property type="project" value="InterPro"/>
</dbReference>
<name>A0AAJ1TP18_9BACL</name>
<evidence type="ECO:0000313" key="2">
    <source>
        <dbReference type="Proteomes" id="UP001238450"/>
    </source>
</evidence>
<gene>
    <name evidence="1" type="ORF">J2Z48_002465</name>
</gene>
<dbReference type="InterPro" id="IPR012504">
    <property type="entry name" value="Spore_YabP"/>
</dbReference>
<protein>
    <submittedName>
        <fullName evidence="1">Sporulation protein YabP</fullName>
    </submittedName>
</protein>
<dbReference type="InterPro" id="IPR038705">
    <property type="entry name" value="YabP_sf"/>
</dbReference>
<dbReference type="RefSeq" id="WP_307253887.1">
    <property type="nucleotide sequence ID" value="NZ_JAUSUV010000010.1"/>
</dbReference>
<dbReference type="Pfam" id="PF07873">
    <property type="entry name" value="YabP"/>
    <property type="match status" value="1"/>
</dbReference>
<dbReference type="AlphaFoldDB" id="A0AAJ1TP18"/>
<organism evidence="1 2">
    <name type="scientific">Croceifilum oryzae</name>
    <dbReference type="NCBI Taxonomy" id="1553429"/>
    <lineage>
        <taxon>Bacteria</taxon>
        <taxon>Bacillati</taxon>
        <taxon>Bacillota</taxon>
        <taxon>Bacilli</taxon>
        <taxon>Bacillales</taxon>
        <taxon>Thermoactinomycetaceae</taxon>
        <taxon>Croceifilum</taxon>
    </lineage>
</organism>
<proteinExistence type="predicted"/>
<dbReference type="InterPro" id="IPR022476">
    <property type="entry name" value="Spore_YabP/YqfC"/>
</dbReference>
<keyword evidence="2" id="KW-1185">Reference proteome</keyword>
<comment type="caution">
    <text evidence="1">The sequence shown here is derived from an EMBL/GenBank/DDBJ whole genome shotgun (WGS) entry which is preliminary data.</text>
</comment>
<accession>A0AAJ1TP18</accession>
<sequence>MEERRQRPHEIVCKNRNMLEVSGVVGVESFDSEEFLLETDCGYLGIRGRELHIKNLDLMSGMVVIEGQFDDISYLDANTPPSERQKNLLGRLFR</sequence>
<dbReference type="EMBL" id="JAUSUV010000010">
    <property type="protein sequence ID" value="MDQ0418275.1"/>
    <property type="molecule type" value="Genomic_DNA"/>
</dbReference>